<accession>A0ACC3BIX5</accession>
<dbReference type="EMBL" id="CM020618">
    <property type="protein sequence ID" value="KAK1857720.1"/>
    <property type="molecule type" value="Genomic_DNA"/>
</dbReference>
<reference evidence="1" key="1">
    <citation type="submission" date="2019-11" db="EMBL/GenBank/DDBJ databases">
        <title>Nori genome reveals adaptations in red seaweeds to the harsh intertidal environment.</title>
        <authorList>
            <person name="Wang D."/>
            <person name="Mao Y."/>
        </authorList>
    </citation>
    <scope>NUCLEOTIDE SEQUENCE</scope>
    <source>
        <tissue evidence="1">Gametophyte</tissue>
    </source>
</reference>
<protein>
    <submittedName>
        <fullName evidence="1">Uncharacterized protein</fullName>
    </submittedName>
</protein>
<evidence type="ECO:0000313" key="1">
    <source>
        <dbReference type="EMBL" id="KAK1857720.1"/>
    </source>
</evidence>
<proteinExistence type="predicted"/>
<comment type="caution">
    <text evidence="1">The sequence shown here is derived from an EMBL/GenBank/DDBJ whole genome shotgun (WGS) entry which is preliminary data.</text>
</comment>
<dbReference type="Proteomes" id="UP000798662">
    <property type="component" value="Chromosome 1"/>
</dbReference>
<gene>
    <name evidence="1" type="ORF">I4F81_000335</name>
</gene>
<evidence type="ECO:0000313" key="2">
    <source>
        <dbReference type="Proteomes" id="UP000798662"/>
    </source>
</evidence>
<organism evidence="1 2">
    <name type="scientific">Pyropia yezoensis</name>
    <name type="common">Susabi-nori</name>
    <name type="synonym">Porphyra yezoensis</name>
    <dbReference type="NCBI Taxonomy" id="2788"/>
    <lineage>
        <taxon>Eukaryota</taxon>
        <taxon>Rhodophyta</taxon>
        <taxon>Bangiophyceae</taxon>
        <taxon>Bangiales</taxon>
        <taxon>Bangiaceae</taxon>
        <taxon>Pyropia</taxon>
    </lineage>
</organism>
<keyword evidence="2" id="KW-1185">Reference proteome</keyword>
<sequence>MMPGPRGMPPAGTASLVGGGGGGGGMGVGSGGMGGGGSVGGARSLGVYPDAGPQRRHPLLRALTSARHGSTAAGLTAVSLLLRLLSLVLLFASLGLGLWLQVVAFMQLGLYNGVPLGMAVLYVPLLLSSAVVREAIRVYGVDSSGVRPAGGGLWVTAAYVGGLAGVVAVVAVPVSLRMSHQLARRHMWASLGGSGVFVLGVVLSELLYVGGAAAKRGAAPTDEYAYV</sequence>
<name>A0ACC3BIX5_PYRYE</name>